<protein>
    <submittedName>
        <fullName evidence="2">Putative toxin-antitoxin system toxin component, PIN family</fullName>
    </submittedName>
</protein>
<evidence type="ECO:0000313" key="2">
    <source>
        <dbReference type="EMBL" id="RRB10441.1"/>
    </source>
</evidence>
<gene>
    <name evidence="2" type="ORF">EHT87_29915</name>
</gene>
<reference evidence="2 3" key="1">
    <citation type="submission" date="2018-11" db="EMBL/GenBank/DDBJ databases">
        <authorList>
            <person name="Zhou Z."/>
            <person name="Wang G."/>
        </authorList>
    </citation>
    <scope>NUCLEOTIDE SEQUENCE [LARGE SCALE GENOMIC DNA]</scope>
    <source>
        <strain evidence="2 3">KCTC42998</strain>
    </source>
</reference>
<comment type="caution">
    <text evidence="2">The sequence shown here is derived from an EMBL/GenBank/DDBJ whole genome shotgun (WGS) entry which is preliminary data.</text>
</comment>
<organism evidence="2 3">
    <name type="scientific">Larkinella knui</name>
    <dbReference type="NCBI Taxonomy" id="2025310"/>
    <lineage>
        <taxon>Bacteria</taxon>
        <taxon>Pseudomonadati</taxon>
        <taxon>Bacteroidota</taxon>
        <taxon>Cytophagia</taxon>
        <taxon>Cytophagales</taxon>
        <taxon>Spirosomataceae</taxon>
        <taxon>Larkinella</taxon>
    </lineage>
</organism>
<keyword evidence="3" id="KW-1185">Reference proteome</keyword>
<proteinExistence type="predicted"/>
<dbReference type="InterPro" id="IPR002850">
    <property type="entry name" value="PIN_toxin-like"/>
</dbReference>
<dbReference type="OrthoDB" id="597986at2"/>
<dbReference type="NCBIfam" id="TIGR00305">
    <property type="entry name" value="putative toxin-antitoxin system toxin component, PIN family"/>
    <property type="match status" value="1"/>
</dbReference>
<name>A0A3P1CAT1_9BACT</name>
<dbReference type="SUPFAM" id="SSF88723">
    <property type="entry name" value="PIN domain-like"/>
    <property type="match status" value="1"/>
</dbReference>
<dbReference type="PANTHER" id="PTHR34610">
    <property type="entry name" value="SSL7007 PROTEIN"/>
    <property type="match status" value="1"/>
</dbReference>
<evidence type="ECO:0000259" key="1">
    <source>
        <dbReference type="SMART" id="SM00670"/>
    </source>
</evidence>
<dbReference type="Pfam" id="PF13470">
    <property type="entry name" value="PIN_3"/>
    <property type="match status" value="1"/>
</dbReference>
<dbReference type="InterPro" id="IPR002716">
    <property type="entry name" value="PIN_dom"/>
</dbReference>
<dbReference type="RefSeq" id="WP_124910453.1">
    <property type="nucleotide sequence ID" value="NZ_RQJP01000007.1"/>
</dbReference>
<dbReference type="Proteomes" id="UP000274271">
    <property type="component" value="Unassembled WGS sequence"/>
</dbReference>
<dbReference type="PANTHER" id="PTHR34610:SF3">
    <property type="entry name" value="SSL7007 PROTEIN"/>
    <property type="match status" value="1"/>
</dbReference>
<feature type="domain" description="PIN" evidence="1">
    <location>
        <begin position="11"/>
        <end position="122"/>
    </location>
</feature>
<dbReference type="SMART" id="SM00670">
    <property type="entry name" value="PINc"/>
    <property type="match status" value="1"/>
</dbReference>
<dbReference type="AlphaFoldDB" id="A0A3P1CAT1"/>
<sequence>MEMSPALSASTVIVFDTNVFISTFVFPGFSAKVHDFCAVNFQLFTSEWILNELDRKLGLPKFRCSTERRSAINELLRIRHQVVFPDNELLAACRDPDDNHILQLAQFVNADFIITGDRDLLDLVQFGAIEILSPREFCDRYIQP</sequence>
<evidence type="ECO:0000313" key="3">
    <source>
        <dbReference type="Proteomes" id="UP000274271"/>
    </source>
</evidence>
<dbReference type="EMBL" id="RQJP01000007">
    <property type="protein sequence ID" value="RRB10441.1"/>
    <property type="molecule type" value="Genomic_DNA"/>
</dbReference>
<dbReference type="InterPro" id="IPR029060">
    <property type="entry name" value="PIN-like_dom_sf"/>
</dbReference>
<accession>A0A3P1CAT1</accession>
<dbReference type="Gene3D" id="3.40.50.1010">
    <property type="entry name" value="5'-nuclease"/>
    <property type="match status" value="1"/>
</dbReference>